<sequence>FAAIVTNYDNLQFPFFIVDFEREGFEIHKDNIVVVTETVYELNHILTLAYSLLEEKLPNEAVKSRDCDTKYTPLTKRL</sequence>
<name>A0A9N9IW37_9GLOM</name>
<gene>
    <name evidence="1" type="ORF">DERYTH_LOCUS17066</name>
</gene>
<feature type="non-terminal residue" evidence="1">
    <location>
        <position position="1"/>
    </location>
</feature>
<keyword evidence="2" id="KW-1185">Reference proteome</keyword>
<dbReference type="EMBL" id="CAJVPY010015646">
    <property type="protein sequence ID" value="CAG8752897.1"/>
    <property type="molecule type" value="Genomic_DNA"/>
</dbReference>
<protein>
    <submittedName>
        <fullName evidence="1">6088_t:CDS:1</fullName>
    </submittedName>
</protein>
<organism evidence="1 2">
    <name type="scientific">Dentiscutata erythropus</name>
    <dbReference type="NCBI Taxonomy" id="1348616"/>
    <lineage>
        <taxon>Eukaryota</taxon>
        <taxon>Fungi</taxon>
        <taxon>Fungi incertae sedis</taxon>
        <taxon>Mucoromycota</taxon>
        <taxon>Glomeromycotina</taxon>
        <taxon>Glomeromycetes</taxon>
        <taxon>Diversisporales</taxon>
        <taxon>Gigasporaceae</taxon>
        <taxon>Dentiscutata</taxon>
    </lineage>
</organism>
<comment type="caution">
    <text evidence="1">The sequence shown here is derived from an EMBL/GenBank/DDBJ whole genome shotgun (WGS) entry which is preliminary data.</text>
</comment>
<dbReference type="OrthoDB" id="2377383at2759"/>
<dbReference type="AlphaFoldDB" id="A0A9N9IW37"/>
<evidence type="ECO:0000313" key="1">
    <source>
        <dbReference type="EMBL" id="CAG8752897.1"/>
    </source>
</evidence>
<accession>A0A9N9IW37</accession>
<evidence type="ECO:0000313" key="2">
    <source>
        <dbReference type="Proteomes" id="UP000789405"/>
    </source>
</evidence>
<dbReference type="Proteomes" id="UP000789405">
    <property type="component" value="Unassembled WGS sequence"/>
</dbReference>
<proteinExistence type="predicted"/>
<reference evidence="1" key="1">
    <citation type="submission" date="2021-06" db="EMBL/GenBank/DDBJ databases">
        <authorList>
            <person name="Kallberg Y."/>
            <person name="Tangrot J."/>
            <person name="Rosling A."/>
        </authorList>
    </citation>
    <scope>NUCLEOTIDE SEQUENCE</scope>
    <source>
        <strain evidence="1">MA453B</strain>
    </source>
</reference>